<accession>A0A1H1B0X3</accession>
<feature type="chain" id="PRO_5011438866" description="DUF4148 domain-containing protein" evidence="2">
    <location>
        <begin position="24"/>
        <end position="101"/>
    </location>
</feature>
<evidence type="ECO:0000256" key="1">
    <source>
        <dbReference type="SAM" id="MobiDB-lite"/>
    </source>
</evidence>
<sequence length="101" mass="10278">MAKTFIPVIALVSVLALPTMASANSNGPLTREQVRAELAQLRQAGYDGNHGDAHYPTHLQAALKSVAAQQALSGHGGVKSGSAASGAPTQVASDHSIYKGS</sequence>
<dbReference type="Proteomes" id="UP000199365">
    <property type="component" value="Unassembled WGS sequence"/>
</dbReference>
<organism evidence="3 4">
    <name type="scientific">Paraburkholderia tuberum</name>
    <dbReference type="NCBI Taxonomy" id="157910"/>
    <lineage>
        <taxon>Bacteria</taxon>
        <taxon>Pseudomonadati</taxon>
        <taxon>Pseudomonadota</taxon>
        <taxon>Betaproteobacteria</taxon>
        <taxon>Burkholderiales</taxon>
        <taxon>Burkholderiaceae</taxon>
        <taxon>Paraburkholderia</taxon>
    </lineage>
</organism>
<protein>
    <recommendedName>
        <fullName evidence="5">DUF4148 domain-containing protein</fullName>
    </recommendedName>
</protein>
<name>A0A1H1B0X3_9BURK</name>
<dbReference type="Pfam" id="PF13663">
    <property type="entry name" value="DUF4148"/>
    <property type="match status" value="1"/>
</dbReference>
<evidence type="ECO:0008006" key="5">
    <source>
        <dbReference type="Google" id="ProtNLM"/>
    </source>
</evidence>
<dbReference type="RefSeq" id="WP_090801420.1">
    <property type="nucleotide sequence ID" value="NZ_FNKX01000001.1"/>
</dbReference>
<evidence type="ECO:0000313" key="4">
    <source>
        <dbReference type="Proteomes" id="UP000199365"/>
    </source>
</evidence>
<keyword evidence="2" id="KW-0732">Signal</keyword>
<gene>
    <name evidence="3" type="ORF">SAMN05445850_0681</name>
</gene>
<dbReference type="AlphaFoldDB" id="A0A1H1B0X3"/>
<feature type="region of interest" description="Disordered" evidence="1">
    <location>
        <begin position="74"/>
        <end position="101"/>
    </location>
</feature>
<evidence type="ECO:0000256" key="2">
    <source>
        <dbReference type="SAM" id="SignalP"/>
    </source>
</evidence>
<proteinExistence type="predicted"/>
<dbReference type="EMBL" id="FNKX01000001">
    <property type="protein sequence ID" value="SDQ45574.1"/>
    <property type="molecule type" value="Genomic_DNA"/>
</dbReference>
<keyword evidence="4" id="KW-1185">Reference proteome</keyword>
<evidence type="ECO:0000313" key="3">
    <source>
        <dbReference type="EMBL" id="SDQ45574.1"/>
    </source>
</evidence>
<feature type="signal peptide" evidence="2">
    <location>
        <begin position="1"/>
        <end position="23"/>
    </location>
</feature>
<reference evidence="4" key="1">
    <citation type="submission" date="2016-10" db="EMBL/GenBank/DDBJ databases">
        <authorList>
            <person name="Varghese N."/>
            <person name="Submissions S."/>
        </authorList>
    </citation>
    <scope>NUCLEOTIDE SEQUENCE [LARGE SCALE GENOMIC DNA]</scope>
    <source>
        <strain evidence="4">DUS833</strain>
    </source>
</reference>
<dbReference type="InterPro" id="IPR025421">
    <property type="entry name" value="DUF4148"/>
</dbReference>